<evidence type="ECO:0000313" key="1">
    <source>
        <dbReference type="EMBL" id="TDX98125.1"/>
    </source>
</evidence>
<dbReference type="EMBL" id="SOQX01000009">
    <property type="protein sequence ID" value="TDX98125.1"/>
    <property type="molecule type" value="Genomic_DNA"/>
</dbReference>
<dbReference type="OrthoDB" id="9786424at2"/>
<dbReference type="Pfam" id="PF06167">
    <property type="entry name" value="Peptidase_M90"/>
    <property type="match status" value="1"/>
</dbReference>
<dbReference type="GO" id="GO:0008237">
    <property type="term" value="F:metallopeptidase activity"/>
    <property type="evidence" value="ECO:0007669"/>
    <property type="project" value="InterPro"/>
</dbReference>
<dbReference type="Gene3D" id="3.40.390.10">
    <property type="entry name" value="Collagenase (Catalytic Domain)"/>
    <property type="match status" value="1"/>
</dbReference>
<dbReference type="GO" id="GO:0004177">
    <property type="term" value="F:aminopeptidase activity"/>
    <property type="evidence" value="ECO:0007669"/>
    <property type="project" value="TreeGrafter"/>
</dbReference>
<reference evidence="1 2" key="1">
    <citation type="submission" date="2019-03" db="EMBL/GenBank/DDBJ databases">
        <title>Genomic Encyclopedia of Type Strains, Phase IV (KMG-IV): sequencing the most valuable type-strain genomes for metagenomic binning, comparative biology and taxonomic classification.</title>
        <authorList>
            <person name="Goeker M."/>
        </authorList>
    </citation>
    <scope>NUCLEOTIDE SEQUENCE [LARGE SCALE GENOMIC DNA]</scope>
    <source>
        <strain evidence="1 2">DSM 16326</strain>
    </source>
</reference>
<dbReference type="PANTHER" id="PTHR30164">
    <property type="entry name" value="MTFA PEPTIDASE"/>
    <property type="match status" value="1"/>
</dbReference>
<dbReference type="InterPro" id="IPR024079">
    <property type="entry name" value="MetalloPept_cat_dom_sf"/>
</dbReference>
<dbReference type="Gene3D" id="1.10.472.150">
    <property type="entry name" value="Glucose-regulated metallo-peptidase M90, N-terminal domain"/>
    <property type="match status" value="1"/>
</dbReference>
<dbReference type="InterPro" id="IPR010384">
    <property type="entry name" value="MtfA_fam"/>
</dbReference>
<accession>A0A4R8INI3</accession>
<protein>
    <recommendedName>
        <fullName evidence="3">Zinc-dependent peptidase</fullName>
    </recommendedName>
</protein>
<comment type="caution">
    <text evidence="1">The sequence shown here is derived from an EMBL/GenBank/DDBJ whole genome shotgun (WGS) entry which is preliminary data.</text>
</comment>
<dbReference type="InterPro" id="IPR042252">
    <property type="entry name" value="MtfA_N"/>
</dbReference>
<keyword evidence="2" id="KW-1185">Reference proteome</keyword>
<organism evidence="1 2">
    <name type="scientific">Thiohalophilus thiocyanatoxydans</name>
    <dbReference type="NCBI Taxonomy" id="381308"/>
    <lineage>
        <taxon>Bacteria</taxon>
        <taxon>Pseudomonadati</taxon>
        <taxon>Pseudomonadota</taxon>
        <taxon>Gammaproteobacteria</taxon>
        <taxon>Thiohalomonadales</taxon>
        <taxon>Thiohalophilaceae</taxon>
        <taxon>Thiohalophilus</taxon>
    </lineage>
</organism>
<proteinExistence type="predicted"/>
<dbReference type="CDD" id="cd20169">
    <property type="entry name" value="Peptidase_M90_mtfA"/>
    <property type="match status" value="1"/>
</dbReference>
<gene>
    <name evidence="1" type="ORF">EDC23_2607</name>
</gene>
<dbReference type="GO" id="GO:0005829">
    <property type="term" value="C:cytosol"/>
    <property type="evidence" value="ECO:0007669"/>
    <property type="project" value="TreeGrafter"/>
</dbReference>
<dbReference type="PANTHER" id="PTHR30164:SF2">
    <property type="entry name" value="PROTEIN MTFA"/>
    <property type="match status" value="1"/>
</dbReference>
<dbReference type="AlphaFoldDB" id="A0A4R8INI3"/>
<dbReference type="Proteomes" id="UP000294914">
    <property type="component" value="Unassembled WGS sequence"/>
</dbReference>
<name>A0A4R8INI3_9GAMM</name>
<dbReference type="FunFam" id="3.40.390.10:FF:000012">
    <property type="entry name" value="Protein MtfA"/>
    <property type="match status" value="1"/>
</dbReference>
<evidence type="ECO:0008006" key="3">
    <source>
        <dbReference type="Google" id="ProtNLM"/>
    </source>
</evidence>
<sequence>MLSFLKQWRDQRIVRRAGYSESEWQGAFERLPLLDRLSDDEKVQLRRLATLFLHHKSLEGADDLVLTTELKLVIALQACLPILNLGLDWYAGWVSVVIHRAGFTPMHSEMDEYGIVHRVREPLSGESWERGPVVLSADAALEGGAIDGHNLVIHEFAHKLDMQNGVANGMPPLHREMSAVQWSEALSAAYADLRERVEHGKPTPIDHYGATAPAEFFAVLSEVFFESPVAIRDAYPAVYRQLALFYRQNPLDA</sequence>
<dbReference type="SUPFAM" id="SSF55486">
    <property type="entry name" value="Metalloproteases ('zincins'), catalytic domain"/>
    <property type="match status" value="1"/>
</dbReference>
<dbReference type="RefSeq" id="WP_134085146.1">
    <property type="nucleotide sequence ID" value="NZ_SOQX01000009.1"/>
</dbReference>
<evidence type="ECO:0000313" key="2">
    <source>
        <dbReference type="Proteomes" id="UP000294914"/>
    </source>
</evidence>